<gene>
    <name evidence="2" type="ORF">FCM35_KLT19696</name>
</gene>
<organism evidence="2 3">
    <name type="scientific">Carex littledalei</name>
    <dbReference type="NCBI Taxonomy" id="544730"/>
    <lineage>
        <taxon>Eukaryota</taxon>
        <taxon>Viridiplantae</taxon>
        <taxon>Streptophyta</taxon>
        <taxon>Embryophyta</taxon>
        <taxon>Tracheophyta</taxon>
        <taxon>Spermatophyta</taxon>
        <taxon>Magnoliopsida</taxon>
        <taxon>Liliopsida</taxon>
        <taxon>Poales</taxon>
        <taxon>Cyperaceae</taxon>
        <taxon>Cyperoideae</taxon>
        <taxon>Cariceae</taxon>
        <taxon>Carex</taxon>
        <taxon>Carex subgen. Euthyceras</taxon>
    </lineage>
</organism>
<keyword evidence="3" id="KW-1185">Reference proteome</keyword>
<accession>A0A833VVV0</accession>
<name>A0A833VVV0_9POAL</name>
<evidence type="ECO:0000313" key="3">
    <source>
        <dbReference type="Proteomes" id="UP000623129"/>
    </source>
</evidence>
<sequence length="145" mass="17570">MAWPFYDNRTPEWKRGWKVRTVSSLSLPPPQLLAIFAIVIFFLSVSSYVDYKRMERRVEVGFHVFKVLMVVALLFVVRYVLWDGWSRFWPHYWHDKYGRRYIPTSGCKIPWGVALMVALLLVMMSYQSYFHSKWFRPLWWSEYAT</sequence>
<feature type="transmembrane region" description="Helical" evidence="1">
    <location>
        <begin position="63"/>
        <end position="82"/>
    </location>
</feature>
<feature type="transmembrane region" description="Helical" evidence="1">
    <location>
        <begin position="109"/>
        <end position="126"/>
    </location>
</feature>
<keyword evidence="1" id="KW-1133">Transmembrane helix</keyword>
<dbReference type="PANTHER" id="PTHR33306">
    <property type="entry name" value="EXPRESSED PROTEIN-RELATED-RELATED"/>
    <property type="match status" value="1"/>
</dbReference>
<dbReference type="EMBL" id="SWLB01000008">
    <property type="protein sequence ID" value="KAF3335189.1"/>
    <property type="molecule type" value="Genomic_DNA"/>
</dbReference>
<feature type="transmembrane region" description="Helical" evidence="1">
    <location>
        <begin position="32"/>
        <end position="51"/>
    </location>
</feature>
<dbReference type="Proteomes" id="UP000623129">
    <property type="component" value="Unassembled WGS sequence"/>
</dbReference>
<reference evidence="2" key="1">
    <citation type="submission" date="2020-01" db="EMBL/GenBank/DDBJ databases">
        <title>Genome sequence of Kobresia littledalei, the first chromosome-level genome in the family Cyperaceae.</title>
        <authorList>
            <person name="Qu G."/>
        </authorList>
    </citation>
    <scope>NUCLEOTIDE SEQUENCE</scope>
    <source>
        <strain evidence="2">C.B.Clarke</strain>
        <tissue evidence="2">Leaf</tissue>
    </source>
</reference>
<dbReference type="PANTHER" id="PTHR33306:SF40">
    <property type="entry name" value="EXPRESSED PROTEIN"/>
    <property type="match status" value="1"/>
</dbReference>
<evidence type="ECO:0000256" key="1">
    <source>
        <dbReference type="SAM" id="Phobius"/>
    </source>
</evidence>
<dbReference type="AlphaFoldDB" id="A0A833VVV0"/>
<keyword evidence="1" id="KW-0812">Transmembrane</keyword>
<comment type="caution">
    <text evidence="2">The sequence shown here is derived from an EMBL/GenBank/DDBJ whole genome shotgun (WGS) entry which is preliminary data.</text>
</comment>
<proteinExistence type="predicted"/>
<evidence type="ECO:0000313" key="2">
    <source>
        <dbReference type="EMBL" id="KAF3335189.1"/>
    </source>
</evidence>
<protein>
    <submittedName>
        <fullName evidence="2">Uncharacterized protein</fullName>
    </submittedName>
</protein>
<keyword evidence="1" id="KW-0472">Membrane</keyword>
<dbReference type="OrthoDB" id="1935034at2759"/>